<dbReference type="GeneID" id="37068563"/>
<evidence type="ECO:0000256" key="2">
    <source>
        <dbReference type="SAM" id="SignalP"/>
    </source>
</evidence>
<reference evidence="3 4" key="1">
    <citation type="submission" date="2016-12" db="EMBL/GenBank/DDBJ databases">
        <title>The genomes of Aspergillus section Nigri reveals drivers in fungal speciation.</title>
        <authorList>
            <consortium name="DOE Joint Genome Institute"/>
            <person name="Vesth T.C."/>
            <person name="Nybo J."/>
            <person name="Theobald S."/>
            <person name="Brandl J."/>
            <person name="Frisvad J.C."/>
            <person name="Nielsen K.F."/>
            <person name="Lyhne E.K."/>
            <person name="Kogle M.E."/>
            <person name="Kuo A."/>
            <person name="Riley R."/>
            <person name="Clum A."/>
            <person name="Nolan M."/>
            <person name="Lipzen A."/>
            <person name="Salamov A."/>
            <person name="Henrissat B."/>
            <person name="Wiebenga A."/>
            <person name="De Vries R.P."/>
            <person name="Grigoriev I.V."/>
            <person name="Mortensen U.H."/>
            <person name="Andersen M.R."/>
            <person name="Baker S.E."/>
        </authorList>
    </citation>
    <scope>NUCLEOTIDE SEQUENCE [LARGE SCALE GENOMIC DNA]</scope>
    <source>
        <strain evidence="3 4">CBS 117.55</strain>
    </source>
</reference>
<protein>
    <recommendedName>
        <fullName evidence="5">Secreted protein</fullName>
    </recommendedName>
</protein>
<proteinExistence type="predicted"/>
<comment type="caution">
    <text evidence="3">The sequence shown here is derived from an EMBL/GenBank/DDBJ whole genome shotgun (WGS) entry which is preliminary data.</text>
</comment>
<accession>A0A317WWZ4</accession>
<dbReference type="OrthoDB" id="4502451at2759"/>
<name>A0A317WWZ4_9EURO</name>
<organism evidence="3 4">
    <name type="scientific">Aspergillus heteromorphus CBS 117.55</name>
    <dbReference type="NCBI Taxonomy" id="1448321"/>
    <lineage>
        <taxon>Eukaryota</taxon>
        <taxon>Fungi</taxon>
        <taxon>Dikarya</taxon>
        <taxon>Ascomycota</taxon>
        <taxon>Pezizomycotina</taxon>
        <taxon>Eurotiomycetes</taxon>
        <taxon>Eurotiomycetidae</taxon>
        <taxon>Eurotiales</taxon>
        <taxon>Aspergillaceae</taxon>
        <taxon>Aspergillus</taxon>
        <taxon>Aspergillus subgen. Circumdati</taxon>
    </lineage>
</organism>
<sequence>MRLQSLLVALALAASVQAYTITGYNEINCLGSEAGTTTGTQKTACASLGTNKWKSIRADPGDFVLTAFGKHKETSSDDKDKCQGNGYALQPGHCVNLQKNDEFQEYSVQFIAIKGQDPHPQDHEDECLEDYKSGSDTSL</sequence>
<keyword evidence="2" id="KW-0732">Signal</keyword>
<feature type="chain" id="PRO_5016397431" description="Secreted protein" evidence="2">
    <location>
        <begin position="19"/>
        <end position="139"/>
    </location>
</feature>
<gene>
    <name evidence="3" type="ORF">BO70DRAFT_393054</name>
</gene>
<evidence type="ECO:0008006" key="5">
    <source>
        <dbReference type="Google" id="ProtNLM"/>
    </source>
</evidence>
<feature type="signal peptide" evidence="2">
    <location>
        <begin position="1"/>
        <end position="18"/>
    </location>
</feature>
<feature type="region of interest" description="Disordered" evidence="1">
    <location>
        <begin position="114"/>
        <end position="139"/>
    </location>
</feature>
<evidence type="ECO:0000313" key="4">
    <source>
        <dbReference type="Proteomes" id="UP000247233"/>
    </source>
</evidence>
<evidence type="ECO:0000313" key="3">
    <source>
        <dbReference type="EMBL" id="PWY89852.1"/>
    </source>
</evidence>
<dbReference type="AlphaFoldDB" id="A0A317WWZ4"/>
<dbReference type="Proteomes" id="UP000247233">
    <property type="component" value="Unassembled WGS sequence"/>
</dbReference>
<evidence type="ECO:0000256" key="1">
    <source>
        <dbReference type="SAM" id="MobiDB-lite"/>
    </source>
</evidence>
<dbReference type="VEuPathDB" id="FungiDB:BO70DRAFT_393054"/>
<dbReference type="EMBL" id="MSFL01000003">
    <property type="protein sequence ID" value="PWY89852.1"/>
    <property type="molecule type" value="Genomic_DNA"/>
</dbReference>
<keyword evidence="4" id="KW-1185">Reference proteome</keyword>
<dbReference type="RefSeq" id="XP_025402683.1">
    <property type="nucleotide sequence ID" value="XM_025546326.1"/>
</dbReference>